<reference evidence="6" key="2">
    <citation type="submission" date="2023-05" db="EMBL/GenBank/DDBJ databases">
        <authorList>
            <person name="Schelkunov M.I."/>
        </authorList>
    </citation>
    <scope>NUCLEOTIDE SEQUENCE</scope>
    <source>
        <strain evidence="6">Hsosn_3</strain>
        <tissue evidence="6">Leaf</tissue>
    </source>
</reference>
<dbReference type="InterPro" id="IPR050295">
    <property type="entry name" value="Plant_2OG-oxidoreductases"/>
</dbReference>
<reference evidence="6" key="1">
    <citation type="submission" date="2023-02" db="EMBL/GenBank/DDBJ databases">
        <title>Genome of toxic invasive species Heracleum sosnowskyi carries increased number of genes despite the absence of recent whole-genome duplications.</title>
        <authorList>
            <person name="Schelkunov M."/>
            <person name="Shtratnikova V."/>
            <person name="Makarenko M."/>
            <person name="Klepikova A."/>
            <person name="Omelchenko D."/>
            <person name="Novikova G."/>
            <person name="Obukhova E."/>
            <person name="Bogdanov V."/>
            <person name="Penin A."/>
            <person name="Logacheva M."/>
        </authorList>
    </citation>
    <scope>NUCLEOTIDE SEQUENCE</scope>
    <source>
        <strain evidence="6">Hsosn_3</strain>
        <tissue evidence="6">Leaf</tissue>
    </source>
</reference>
<keyword evidence="7" id="KW-1185">Reference proteome</keyword>
<organism evidence="6 7">
    <name type="scientific">Heracleum sosnowskyi</name>
    <dbReference type="NCBI Taxonomy" id="360622"/>
    <lineage>
        <taxon>Eukaryota</taxon>
        <taxon>Viridiplantae</taxon>
        <taxon>Streptophyta</taxon>
        <taxon>Embryophyta</taxon>
        <taxon>Tracheophyta</taxon>
        <taxon>Spermatophyta</taxon>
        <taxon>Magnoliopsida</taxon>
        <taxon>eudicotyledons</taxon>
        <taxon>Gunneridae</taxon>
        <taxon>Pentapetalae</taxon>
        <taxon>asterids</taxon>
        <taxon>campanulids</taxon>
        <taxon>Apiales</taxon>
        <taxon>Apiaceae</taxon>
        <taxon>Apioideae</taxon>
        <taxon>apioid superclade</taxon>
        <taxon>Tordylieae</taxon>
        <taxon>Tordyliinae</taxon>
        <taxon>Heracleum</taxon>
    </lineage>
</organism>
<dbReference type="SUPFAM" id="SSF51197">
    <property type="entry name" value="Clavaminate synthase-like"/>
    <property type="match status" value="1"/>
</dbReference>
<dbReference type="EMBL" id="JAUIZM010000011">
    <property type="protein sequence ID" value="KAK1356697.1"/>
    <property type="molecule type" value="Genomic_DNA"/>
</dbReference>
<dbReference type="InterPro" id="IPR027443">
    <property type="entry name" value="IPNS-like_sf"/>
</dbReference>
<dbReference type="Gene3D" id="2.60.120.330">
    <property type="entry name" value="B-lactam Antibiotic, Isopenicillin N Synthase, Chain"/>
    <property type="match status" value="1"/>
</dbReference>
<dbReference type="PANTHER" id="PTHR47991">
    <property type="entry name" value="OXOGLUTARATE/IRON-DEPENDENT DIOXYGENASE"/>
    <property type="match status" value="1"/>
</dbReference>
<dbReference type="Proteomes" id="UP001237642">
    <property type="component" value="Unassembled WGS sequence"/>
</dbReference>
<accession>A0AAD8GZ38</accession>
<feature type="domain" description="Fe2OG dioxygenase" evidence="5">
    <location>
        <begin position="182"/>
        <end position="282"/>
    </location>
</feature>
<name>A0AAD8GZ38_9APIA</name>
<keyword evidence="3 4" id="KW-0408">Iron</keyword>
<evidence type="ECO:0000256" key="1">
    <source>
        <dbReference type="ARBA" id="ARBA00008056"/>
    </source>
</evidence>
<dbReference type="InterPro" id="IPR026992">
    <property type="entry name" value="DIOX_N"/>
</dbReference>
<comment type="similarity">
    <text evidence="1 4">Belongs to the iron/ascorbate-dependent oxidoreductase family.</text>
</comment>
<evidence type="ECO:0000256" key="2">
    <source>
        <dbReference type="ARBA" id="ARBA00022723"/>
    </source>
</evidence>
<evidence type="ECO:0000313" key="7">
    <source>
        <dbReference type="Proteomes" id="UP001237642"/>
    </source>
</evidence>
<dbReference type="AlphaFoldDB" id="A0AAD8GZ38"/>
<keyword evidence="2 4" id="KW-0479">Metal-binding</keyword>
<gene>
    <name evidence="6" type="ORF">POM88_049953</name>
</gene>
<evidence type="ECO:0000256" key="3">
    <source>
        <dbReference type="ARBA" id="ARBA00023004"/>
    </source>
</evidence>
<dbReference type="GO" id="GO:0016705">
    <property type="term" value="F:oxidoreductase activity, acting on paired donors, with incorporation or reduction of molecular oxygen"/>
    <property type="evidence" value="ECO:0007669"/>
    <property type="project" value="UniProtKB-ARBA"/>
</dbReference>
<dbReference type="InterPro" id="IPR005123">
    <property type="entry name" value="Oxoglu/Fe-dep_dioxygenase_dom"/>
</dbReference>
<dbReference type="Pfam" id="PF03171">
    <property type="entry name" value="2OG-FeII_Oxy"/>
    <property type="match status" value="1"/>
</dbReference>
<protein>
    <submittedName>
        <fullName evidence="6">Hyoscyamine 6-dioxygenase</fullName>
    </submittedName>
</protein>
<keyword evidence="4" id="KW-0560">Oxidoreductase</keyword>
<dbReference type="Pfam" id="PF14226">
    <property type="entry name" value="DIOX_N"/>
    <property type="match status" value="1"/>
</dbReference>
<dbReference type="GO" id="GO:0046872">
    <property type="term" value="F:metal ion binding"/>
    <property type="evidence" value="ECO:0007669"/>
    <property type="project" value="UniProtKB-KW"/>
</dbReference>
<evidence type="ECO:0000259" key="5">
    <source>
        <dbReference type="PROSITE" id="PS51471"/>
    </source>
</evidence>
<comment type="caution">
    <text evidence="6">The sequence shown here is derived from an EMBL/GenBank/DDBJ whole genome shotgun (WGS) entry which is preliminary data.</text>
</comment>
<proteinExistence type="inferred from homology"/>
<sequence>MDDKQTSSWFKVQNVPESYIFAEEDRPGSLPIPICHAIPVIDLGKSTSTEKVEEIMKACREFRLFHVTDHGVPEPVIRDTVRVFQDFFELPEDVRVKTPSEGGCLYTSSRHFAKDGVHLWRDCLKHPCHPLEQCIRYWPEKPTEYRDVIAKYIGEIRKMSLKILELISKGLGLQAGYLGELSEVQILTANNYPACPDPSSTLGLLRHCDPSLITILYQGDIRGLQIVKDGQWIGVEALPNAFVVILGNQLEIISNGKLRSNEHRAVTNPNVARRSIATLVNPSPNCVVKPAEVLVDDLNPSLYEPTLYRDFVLQSRGFGAFTQSIQSYIKSES</sequence>
<dbReference type="PROSITE" id="PS51471">
    <property type="entry name" value="FE2OG_OXY"/>
    <property type="match status" value="1"/>
</dbReference>
<evidence type="ECO:0000313" key="6">
    <source>
        <dbReference type="EMBL" id="KAK1356697.1"/>
    </source>
</evidence>
<dbReference type="InterPro" id="IPR044861">
    <property type="entry name" value="IPNS-like_FE2OG_OXY"/>
</dbReference>
<evidence type="ECO:0000256" key="4">
    <source>
        <dbReference type="RuleBase" id="RU003682"/>
    </source>
</evidence>